<evidence type="ECO:0000256" key="4">
    <source>
        <dbReference type="ARBA" id="ARBA00023136"/>
    </source>
</evidence>
<organism evidence="7 8">
    <name type="scientific">Imshaugia aleurites</name>
    <dbReference type="NCBI Taxonomy" id="172621"/>
    <lineage>
        <taxon>Eukaryota</taxon>
        <taxon>Fungi</taxon>
        <taxon>Dikarya</taxon>
        <taxon>Ascomycota</taxon>
        <taxon>Pezizomycotina</taxon>
        <taxon>Lecanoromycetes</taxon>
        <taxon>OSLEUM clade</taxon>
        <taxon>Lecanoromycetidae</taxon>
        <taxon>Lecanorales</taxon>
        <taxon>Lecanorineae</taxon>
        <taxon>Parmeliaceae</taxon>
        <taxon>Imshaugia</taxon>
    </lineage>
</organism>
<accession>A0A8H3F0R6</accession>
<dbReference type="Pfam" id="PF20684">
    <property type="entry name" value="Fung_rhodopsin"/>
    <property type="match status" value="1"/>
</dbReference>
<sequence>MSMASVCVASIIRLVVLFDVDPEDLMYSSEIPQLWTAVEVSFAVISSCIPSLTPLFLMLFGKYPPSSHRLEQEHSRQRDYGIRSTAFDRISDLAETHPQSQSLELIIQNRDPTNDSDKINATKGLQESLPGILVTRHVDQVSKDRPGDVSGMEYFGVSAGACTSNH</sequence>
<dbReference type="AlphaFoldDB" id="A0A8H3F0R6"/>
<dbReference type="OrthoDB" id="10017208at2759"/>
<comment type="caution">
    <text evidence="7">The sequence shown here is derived from an EMBL/GenBank/DDBJ whole genome shotgun (WGS) entry which is preliminary data.</text>
</comment>
<protein>
    <recommendedName>
        <fullName evidence="6">Rhodopsin domain-containing protein</fullName>
    </recommendedName>
</protein>
<proteinExistence type="inferred from homology"/>
<keyword evidence="4" id="KW-0472">Membrane</keyword>
<gene>
    <name evidence="7" type="ORF">IMSHALPRED_000275</name>
</gene>
<evidence type="ECO:0000259" key="6">
    <source>
        <dbReference type="Pfam" id="PF20684"/>
    </source>
</evidence>
<dbReference type="InterPro" id="IPR049326">
    <property type="entry name" value="Rhodopsin_dom_fungi"/>
</dbReference>
<comment type="subcellular location">
    <subcellularLocation>
        <location evidence="1">Membrane</location>
        <topology evidence="1">Multi-pass membrane protein</topology>
    </subcellularLocation>
</comment>
<evidence type="ECO:0000256" key="2">
    <source>
        <dbReference type="ARBA" id="ARBA00022692"/>
    </source>
</evidence>
<name>A0A8H3F0R6_9LECA</name>
<comment type="similarity">
    <text evidence="5">Belongs to the SAT4 family.</text>
</comment>
<keyword evidence="2" id="KW-0812">Transmembrane</keyword>
<evidence type="ECO:0000313" key="7">
    <source>
        <dbReference type="EMBL" id="CAF9912291.1"/>
    </source>
</evidence>
<evidence type="ECO:0000256" key="5">
    <source>
        <dbReference type="ARBA" id="ARBA00038359"/>
    </source>
</evidence>
<dbReference type="PANTHER" id="PTHR33048:SF47">
    <property type="entry name" value="INTEGRAL MEMBRANE PROTEIN-RELATED"/>
    <property type="match status" value="1"/>
</dbReference>
<keyword evidence="3" id="KW-1133">Transmembrane helix</keyword>
<dbReference type="EMBL" id="CAJPDT010000010">
    <property type="protein sequence ID" value="CAF9912291.1"/>
    <property type="molecule type" value="Genomic_DNA"/>
</dbReference>
<reference evidence="7" key="1">
    <citation type="submission" date="2021-03" db="EMBL/GenBank/DDBJ databases">
        <authorList>
            <person name="Tagirdzhanova G."/>
        </authorList>
    </citation>
    <scope>NUCLEOTIDE SEQUENCE</scope>
</reference>
<dbReference type="GO" id="GO:0016020">
    <property type="term" value="C:membrane"/>
    <property type="evidence" value="ECO:0007669"/>
    <property type="project" value="UniProtKB-SubCell"/>
</dbReference>
<evidence type="ECO:0000256" key="1">
    <source>
        <dbReference type="ARBA" id="ARBA00004141"/>
    </source>
</evidence>
<keyword evidence="8" id="KW-1185">Reference proteome</keyword>
<dbReference type="InterPro" id="IPR052337">
    <property type="entry name" value="SAT4-like"/>
</dbReference>
<evidence type="ECO:0000256" key="3">
    <source>
        <dbReference type="ARBA" id="ARBA00022989"/>
    </source>
</evidence>
<evidence type="ECO:0000313" key="8">
    <source>
        <dbReference type="Proteomes" id="UP000664534"/>
    </source>
</evidence>
<dbReference type="PANTHER" id="PTHR33048">
    <property type="entry name" value="PTH11-LIKE INTEGRAL MEMBRANE PROTEIN (AFU_ORTHOLOGUE AFUA_5G11245)"/>
    <property type="match status" value="1"/>
</dbReference>
<dbReference type="Proteomes" id="UP000664534">
    <property type="component" value="Unassembled WGS sequence"/>
</dbReference>
<feature type="domain" description="Rhodopsin" evidence="6">
    <location>
        <begin position="5"/>
        <end position="56"/>
    </location>
</feature>